<sequence length="531" mass="62442">MEDKEVIENYDNNSGEISRLDDRIDKLKNFITKEYTGELLKEIENKINFENLKETPNLIKNLNLEIETLREKNIPEILKDLEGIINKKFENLENNEINSLKEKYQIIENIPNRIEENSDKIQDLKLETDNLKTSILKELGEKINGLDEKYFGTIENLKNNEISKLDTKYSEVLEKFDNLKDDIIKEKDKRIDDKEKELQEVKETNFKLNQKLEEEKKKNIEQLDSLNKKLEDEKERIKELEIKNSSSQVELKTLKEQLTEKKEDIKTKVKELEELKKSNIELNQKLEREKESTKNQTEILNEKIKELEVENNSNKVSLEALKEQIKLKEIEIERKARELKEINILNIELNQKTENLLKDKEYQVHSLKEKMEKEKIENENLIGELKIKLNTFYDKIEKPYENLLKAITESTKADTIGNYLGFNNEKGLSKSMILFALASDDNLARKIALFYSERKEIMVEEDFRIVKEVNNIYVNKPWGILYAEAEGPYQSSLLKDRKSSSIYKNFTAMYSPAYRPDENGNSPIKGIVDGK</sequence>
<keyword evidence="1" id="KW-0175">Coiled coil</keyword>
<organism evidence="2 3">
    <name type="scientific">Fusobacterium nucleatum subsp. polymorphum</name>
    <name type="common">Fusobacterium polymorphum</name>
    <dbReference type="NCBI Taxonomy" id="76857"/>
    <lineage>
        <taxon>Bacteria</taxon>
        <taxon>Fusobacteriati</taxon>
        <taxon>Fusobacteriota</taxon>
        <taxon>Fusobacteriia</taxon>
        <taxon>Fusobacteriales</taxon>
        <taxon>Fusobacteriaceae</taxon>
        <taxon>Fusobacterium</taxon>
    </lineage>
</organism>
<dbReference type="RefSeq" id="WP_088337645.1">
    <property type="nucleotide sequence ID" value="NZ_CP021934.1"/>
</dbReference>
<feature type="coiled-coil region" evidence="1">
    <location>
        <begin position="162"/>
        <end position="388"/>
    </location>
</feature>
<keyword evidence="3" id="KW-1185">Reference proteome</keyword>
<proteinExistence type="predicted"/>
<evidence type="ECO:0000313" key="2">
    <source>
        <dbReference type="EMBL" id="ASC03549.1"/>
    </source>
</evidence>
<dbReference type="EMBL" id="CP021934">
    <property type="protein sequence ID" value="ASC03549.1"/>
    <property type="molecule type" value="Genomic_DNA"/>
</dbReference>
<gene>
    <name evidence="2" type="ORF">CBG50_09865</name>
</gene>
<evidence type="ECO:0000256" key="1">
    <source>
        <dbReference type="SAM" id="Coils"/>
    </source>
</evidence>
<dbReference type="AlphaFoldDB" id="A0A1Z3CIU7"/>
<accession>A0A1Z3CIU7</accession>
<dbReference type="Proteomes" id="UP000196759">
    <property type="component" value="Chromosome"/>
</dbReference>
<name>A0A1Z3CIU7_FUSNP</name>
<reference evidence="2 3" key="1">
    <citation type="submission" date="2017-06" db="EMBL/GenBank/DDBJ databases">
        <title>Draft genome sequence of Fusobacterium nucleatum subsp. polymorphum KCOM 1260 (=ChDC F218).</title>
        <authorList>
            <person name="Kook J.-K."/>
            <person name="Park S.-N."/>
            <person name="Lim Y.K."/>
            <person name="Roh H."/>
        </authorList>
    </citation>
    <scope>NUCLEOTIDE SEQUENCE [LARGE SCALE GENOMIC DNA]</scope>
    <source>
        <strain evidence="3">KCOM 1260 (ChDC F218)</strain>
    </source>
</reference>
<evidence type="ECO:0000313" key="3">
    <source>
        <dbReference type="Proteomes" id="UP000196759"/>
    </source>
</evidence>
<protein>
    <submittedName>
        <fullName evidence="2">Uncharacterized protein</fullName>
    </submittedName>
</protein>